<proteinExistence type="predicted"/>
<protein>
    <submittedName>
        <fullName evidence="2">dCTP pyrophosphatase 1</fullName>
    </submittedName>
</protein>
<dbReference type="Pfam" id="PF12643">
    <property type="entry name" value="MazG-like"/>
    <property type="match status" value="1"/>
</dbReference>
<dbReference type="InterPro" id="IPR025984">
    <property type="entry name" value="DCTPP"/>
</dbReference>
<feature type="region of interest" description="Disordered" evidence="1">
    <location>
        <begin position="1"/>
        <end position="47"/>
    </location>
</feature>
<accession>A0A1W0XCN9</accession>
<gene>
    <name evidence="2" type="ORF">BV898_00940</name>
</gene>
<sequence>MDTDTGLQYVLEGEDAEEQQLEDGLPAETSAEEEGLSENGGGGIKRKLGVDDIELEDTAPKKFPEPVILYHDGTSGPAKMMMTEDPVLGNVYYDSNDYKFFRTEDSMESILKRLSEDGVIDNYVNDSMPNQFQGTAFAVVRLNDLQKADAVDFLRDDGNGGWKQSRTGSGQIWNADLSTSKPFIRIYYRSDTAAGFKRIVSYFVPSVTSRDVEGNFAVVMYYWSDGKIPQPFVCKKQRPATPGKPRVDAEGNPIKERKERVFSFAPAPSLEKIRQMQEKFVTDRGWNAFHTPRNLLMAMVGEVGEVAEIFQWKGDVAEGCPEFDRKERTALEQELSDVMIYLIRLADVCKVNLPKAVEKKMQLNAARYPVDKVFGSCKKYTEYSTKAKKAANQ</sequence>
<dbReference type="GO" id="GO:0047840">
    <property type="term" value="F:dCTP diphosphatase activity"/>
    <property type="evidence" value="ECO:0007669"/>
    <property type="project" value="TreeGrafter"/>
</dbReference>
<dbReference type="GO" id="GO:0006253">
    <property type="term" value="P:dCTP catabolic process"/>
    <property type="evidence" value="ECO:0007669"/>
    <property type="project" value="TreeGrafter"/>
</dbReference>
<dbReference type="AlphaFoldDB" id="A0A1W0XCN9"/>
<dbReference type="GO" id="GO:0005829">
    <property type="term" value="C:cytosol"/>
    <property type="evidence" value="ECO:0007669"/>
    <property type="project" value="TreeGrafter"/>
</dbReference>
<organism evidence="2 3">
    <name type="scientific">Hypsibius exemplaris</name>
    <name type="common">Freshwater tardigrade</name>
    <dbReference type="NCBI Taxonomy" id="2072580"/>
    <lineage>
        <taxon>Eukaryota</taxon>
        <taxon>Metazoa</taxon>
        <taxon>Ecdysozoa</taxon>
        <taxon>Tardigrada</taxon>
        <taxon>Eutardigrada</taxon>
        <taxon>Parachela</taxon>
        <taxon>Hypsibioidea</taxon>
        <taxon>Hypsibiidae</taxon>
        <taxon>Hypsibius</taxon>
    </lineage>
</organism>
<dbReference type="GO" id="GO:0042262">
    <property type="term" value="P:DNA protection"/>
    <property type="evidence" value="ECO:0007669"/>
    <property type="project" value="TreeGrafter"/>
</dbReference>
<evidence type="ECO:0000313" key="3">
    <source>
        <dbReference type="Proteomes" id="UP000192578"/>
    </source>
</evidence>
<name>A0A1W0XCN9_HYPEX</name>
<dbReference type="OrthoDB" id="411123at2759"/>
<dbReference type="SUPFAM" id="SSF101386">
    <property type="entry name" value="all-alpha NTP pyrophosphatases"/>
    <property type="match status" value="1"/>
</dbReference>
<comment type="caution">
    <text evidence="2">The sequence shown here is derived from an EMBL/GenBank/DDBJ whole genome shotgun (WGS) entry which is preliminary data.</text>
</comment>
<keyword evidence="3" id="KW-1185">Reference proteome</keyword>
<dbReference type="Gene3D" id="1.10.287.1080">
    <property type="entry name" value="MazG-like"/>
    <property type="match status" value="1"/>
</dbReference>
<dbReference type="PANTHER" id="PTHR46523:SF1">
    <property type="entry name" value="DCTP PYROPHOSPHATASE 1"/>
    <property type="match status" value="1"/>
</dbReference>
<dbReference type="Proteomes" id="UP000192578">
    <property type="component" value="Unassembled WGS sequence"/>
</dbReference>
<dbReference type="InterPro" id="IPR052555">
    <property type="entry name" value="dCTP_Pyrophosphatase"/>
</dbReference>
<reference evidence="3" key="1">
    <citation type="submission" date="2017-01" db="EMBL/GenBank/DDBJ databases">
        <title>Comparative genomics of anhydrobiosis in the tardigrade Hypsibius dujardini.</title>
        <authorList>
            <person name="Yoshida Y."/>
            <person name="Koutsovoulos G."/>
            <person name="Laetsch D."/>
            <person name="Stevens L."/>
            <person name="Kumar S."/>
            <person name="Horikawa D."/>
            <person name="Ishino K."/>
            <person name="Komine S."/>
            <person name="Tomita M."/>
            <person name="Blaxter M."/>
            <person name="Arakawa K."/>
        </authorList>
    </citation>
    <scope>NUCLEOTIDE SEQUENCE [LARGE SCALE GENOMIC DNA]</scope>
    <source>
        <strain evidence="3">Z151</strain>
    </source>
</reference>
<feature type="compositionally biased region" description="Acidic residues" evidence="1">
    <location>
        <begin position="12"/>
        <end position="21"/>
    </location>
</feature>
<evidence type="ECO:0000313" key="2">
    <source>
        <dbReference type="EMBL" id="OQV25255.1"/>
    </source>
</evidence>
<evidence type="ECO:0000256" key="1">
    <source>
        <dbReference type="SAM" id="MobiDB-lite"/>
    </source>
</evidence>
<dbReference type="CDD" id="cd11537">
    <property type="entry name" value="NTP-PPase_RS21-C6_like"/>
    <property type="match status" value="1"/>
</dbReference>
<dbReference type="PANTHER" id="PTHR46523">
    <property type="entry name" value="DCTP PYROPHOSPHATASE 1"/>
    <property type="match status" value="1"/>
</dbReference>
<dbReference type="EMBL" id="MTYJ01000003">
    <property type="protein sequence ID" value="OQV25255.1"/>
    <property type="molecule type" value="Genomic_DNA"/>
</dbReference>